<dbReference type="SUPFAM" id="SSF52799">
    <property type="entry name" value="(Phosphotyrosine protein) phosphatases II"/>
    <property type="match status" value="1"/>
</dbReference>
<comment type="caution">
    <text evidence="5">The sequence shown here is derived from an EMBL/GenBank/DDBJ whole genome shotgun (WGS) entry which is preliminary data.</text>
</comment>
<gene>
    <name evidence="5" type="ORF">TrLO_g9250</name>
</gene>
<dbReference type="EMBL" id="BRXW01000252">
    <property type="protein sequence ID" value="GMI16428.1"/>
    <property type="molecule type" value="Genomic_DNA"/>
</dbReference>
<dbReference type="Pfam" id="PF22784">
    <property type="entry name" value="PTP-SAK"/>
    <property type="match status" value="1"/>
</dbReference>
<dbReference type="GO" id="GO:0004721">
    <property type="term" value="F:phosphoprotein phosphatase activity"/>
    <property type="evidence" value="ECO:0007669"/>
    <property type="project" value="UniProtKB-KW"/>
</dbReference>
<dbReference type="AlphaFoldDB" id="A0A9W7KYF5"/>
<sequence>MYKGDYRDLEGPFKSRWHKVCFAPSLCLPCNPILTPFRRLVSKKKNRFEKEGFSLDLVYITDRIICHGFPAAGVEHLYRNPRSEVARFLEERHAGHYKVFNFCCEPGRGYDPAVFDGRVERYPFRDHGVPPLGTMAEFCNSAKAWLDADEKNVVSLHCKAGKGRAGIMTCCLLVRLGFKDTALEAMEYYDGKRVKNNRGLTVCSQRKWVALYERLWREIWELPAASSIGNFPSEEYPGERYPLPEPRERHLTSLEIMEIPEHLKNAKFFIKIFLGTTTTRFEFEDLWKSDVEKLAGAGGGKKDAAKPSQVGWAERNSDGSRIKAGSKTFLVDCTVKSNFCVEVYAVTPGLFSGKKKKLCALWNNTLMMSQGADDEVIDFPSSTLNIKKKLKKKIDGLALRLGFGQAGAGGAGGVVREPSEGGIEMQQLVTRSQPSFSTHL</sequence>
<dbReference type="InterPro" id="IPR029021">
    <property type="entry name" value="Prot-tyrosine_phosphatase-like"/>
</dbReference>
<dbReference type="InterPro" id="IPR051281">
    <property type="entry name" value="Dual-spec_lipid-protein_phosph"/>
</dbReference>
<evidence type="ECO:0000259" key="3">
    <source>
        <dbReference type="PROSITE" id="PS50056"/>
    </source>
</evidence>
<evidence type="ECO:0000256" key="1">
    <source>
        <dbReference type="ARBA" id="ARBA00022801"/>
    </source>
</evidence>
<feature type="domain" description="Phosphatase tensin-type" evidence="4">
    <location>
        <begin position="46"/>
        <end position="219"/>
    </location>
</feature>
<reference evidence="6" key="1">
    <citation type="journal article" date="2023" name="Commun. Biol.">
        <title>Genome analysis of Parmales, the sister group of diatoms, reveals the evolutionary specialization of diatoms from phago-mixotrophs to photoautotrophs.</title>
        <authorList>
            <person name="Ban H."/>
            <person name="Sato S."/>
            <person name="Yoshikawa S."/>
            <person name="Yamada K."/>
            <person name="Nakamura Y."/>
            <person name="Ichinomiya M."/>
            <person name="Sato N."/>
            <person name="Blanc-Mathieu R."/>
            <person name="Endo H."/>
            <person name="Kuwata A."/>
            <person name="Ogata H."/>
        </authorList>
    </citation>
    <scope>NUCLEOTIDE SEQUENCE [LARGE SCALE GENOMIC DNA]</scope>
    <source>
        <strain evidence="6">NIES 3700</strain>
    </source>
</reference>
<proteinExistence type="predicted"/>
<dbReference type="PANTHER" id="PTHR12305">
    <property type="entry name" value="PHOSPHATASE WITH HOMOLOGY TO TENSIN"/>
    <property type="match status" value="1"/>
</dbReference>
<keyword evidence="6" id="KW-1185">Reference proteome</keyword>
<dbReference type="InterPro" id="IPR045101">
    <property type="entry name" value="PTP_PTEN"/>
</dbReference>
<dbReference type="Proteomes" id="UP001165122">
    <property type="component" value="Unassembled WGS sequence"/>
</dbReference>
<dbReference type="InterPro" id="IPR000387">
    <property type="entry name" value="Tyr_Pase_dom"/>
</dbReference>
<dbReference type="GO" id="GO:0016314">
    <property type="term" value="F:phosphatidylinositol-3,4,5-trisphosphate 3-phosphatase activity"/>
    <property type="evidence" value="ECO:0007669"/>
    <property type="project" value="TreeGrafter"/>
</dbReference>
<evidence type="ECO:0000256" key="2">
    <source>
        <dbReference type="ARBA" id="ARBA00022912"/>
    </source>
</evidence>
<evidence type="ECO:0008006" key="7">
    <source>
        <dbReference type="Google" id="ProtNLM"/>
    </source>
</evidence>
<evidence type="ECO:0000313" key="5">
    <source>
        <dbReference type="EMBL" id="GMI16428.1"/>
    </source>
</evidence>
<dbReference type="InterPro" id="IPR057023">
    <property type="entry name" value="PTP-SAK"/>
</dbReference>
<keyword evidence="1" id="KW-0378">Hydrolase</keyword>
<keyword evidence="2" id="KW-0904">Protein phosphatase</keyword>
<dbReference type="OrthoDB" id="16692at2759"/>
<organism evidence="5 6">
    <name type="scientific">Triparma laevis f. longispina</name>
    <dbReference type="NCBI Taxonomy" id="1714387"/>
    <lineage>
        <taxon>Eukaryota</taxon>
        <taxon>Sar</taxon>
        <taxon>Stramenopiles</taxon>
        <taxon>Ochrophyta</taxon>
        <taxon>Bolidophyceae</taxon>
        <taxon>Parmales</taxon>
        <taxon>Triparmaceae</taxon>
        <taxon>Triparma</taxon>
    </lineage>
</organism>
<dbReference type="InterPro" id="IPR029023">
    <property type="entry name" value="Tensin_phosphatase"/>
</dbReference>
<name>A0A9W7KYF5_9STRA</name>
<evidence type="ECO:0000313" key="6">
    <source>
        <dbReference type="Proteomes" id="UP001165122"/>
    </source>
</evidence>
<dbReference type="GO" id="GO:0005829">
    <property type="term" value="C:cytosol"/>
    <property type="evidence" value="ECO:0007669"/>
    <property type="project" value="TreeGrafter"/>
</dbReference>
<accession>A0A9W7KYF5</accession>
<feature type="domain" description="Tyrosine specific protein phosphatases" evidence="3">
    <location>
        <begin position="136"/>
        <end position="207"/>
    </location>
</feature>
<dbReference type="PROSITE" id="PS51181">
    <property type="entry name" value="PPASE_TENSIN"/>
    <property type="match status" value="1"/>
</dbReference>
<dbReference type="PROSITE" id="PS50056">
    <property type="entry name" value="TYR_PHOSPHATASE_2"/>
    <property type="match status" value="1"/>
</dbReference>
<dbReference type="Gene3D" id="3.90.190.10">
    <property type="entry name" value="Protein tyrosine phosphatase superfamily"/>
    <property type="match status" value="1"/>
</dbReference>
<protein>
    <recommendedName>
        <fullName evidence="7">Phosphatidylinositol-3,4,5-trisphosphate 3-phosphatase</fullName>
    </recommendedName>
</protein>
<evidence type="ECO:0000259" key="4">
    <source>
        <dbReference type="PROSITE" id="PS51181"/>
    </source>
</evidence>
<dbReference type="CDD" id="cd14509">
    <property type="entry name" value="PTP_PTEN"/>
    <property type="match status" value="1"/>
</dbReference>